<dbReference type="Proteomes" id="UP001295463">
    <property type="component" value="Chromosome"/>
</dbReference>
<keyword evidence="3 5" id="KW-1133">Transmembrane helix</keyword>
<feature type="transmembrane region" description="Helical" evidence="5">
    <location>
        <begin position="282"/>
        <end position="301"/>
    </location>
</feature>
<dbReference type="Pfam" id="PF00146">
    <property type="entry name" value="NADHdh"/>
    <property type="match status" value="1"/>
</dbReference>
<comment type="subcellular location">
    <subcellularLocation>
        <location evidence="1">Membrane</location>
        <topology evidence="1">Multi-pass membrane protein</topology>
    </subcellularLocation>
</comment>
<gene>
    <name evidence="6" type="ORF">GEAMG1_0637</name>
</gene>
<evidence type="ECO:0000256" key="4">
    <source>
        <dbReference type="ARBA" id="ARBA00023136"/>
    </source>
</evidence>
<evidence type="ECO:0000256" key="5">
    <source>
        <dbReference type="SAM" id="Phobius"/>
    </source>
</evidence>
<evidence type="ECO:0000313" key="7">
    <source>
        <dbReference type="Proteomes" id="UP001295463"/>
    </source>
</evidence>
<evidence type="ECO:0000256" key="1">
    <source>
        <dbReference type="ARBA" id="ARBA00004141"/>
    </source>
</evidence>
<reference evidence="6 7" key="1">
    <citation type="submission" date="2022-03" db="EMBL/GenBank/DDBJ databases">
        <authorList>
            <person name="Koch H."/>
        </authorList>
    </citation>
    <scope>NUCLEOTIDE SEQUENCE [LARGE SCALE GENOMIC DNA]</scope>
    <source>
        <strain evidence="6 7">G1</strain>
    </source>
</reference>
<evidence type="ECO:0000256" key="3">
    <source>
        <dbReference type="ARBA" id="ARBA00022989"/>
    </source>
</evidence>
<organism evidence="6 7">
    <name type="scientific">Trichlorobacter ammonificans</name>
    <dbReference type="NCBI Taxonomy" id="2916410"/>
    <lineage>
        <taxon>Bacteria</taxon>
        <taxon>Pseudomonadati</taxon>
        <taxon>Thermodesulfobacteriota</taxon>
        <taxon>Desulfuromonadia</taxon>
        <taxon>Geobacterales</taxon>
        <taxon>Geobacteraceae</taxon>
        <taxon>Trichlorobacter</taxon>
    </lineage>
</organism>
<proteinExistence type="predicted"/>
<dbReference type="InterPro" id="IPR001694">
    <property type="entry name" value="NADH_UbQ_OxRdtase_su1/FPO"/>
</dbReference>
<protein>
    <submittedName>
        <fullName evidence="6">Ech-hydrogenase-like complex NuoH-like integral membrane subunit</fullName>
    </submittedName>
</protein>
<feature type="transmembrane region" description="Helical" evidence="5">
    <location>
        <begin position="129"/>
        <end position="147"/>
    </location>
</feature>
<evidence type="ECO:0000313" key="6">
    <source>
        <dbReference type="EMBL" id="CAH2030449.1"/>
    </source>
</evidence>
<feature type="transmembrane region" description="Helical" evidence="5">
    <location>
        <begin position="221"/>
        <end position="244"/>
    </location>
</feature>
<sequence>MADTLIHILLLLTMPPLLLGVINRVKAIGAGRRGAPLLQPYHDLWRLLRKGTVFSRTTTWVFRAGPLVTLAATATAALMVPFGGHEAPVSFSGDLLLFAYLFALARFCTTLAALDTGSSFEGMGAAREVTFGCLAEPVLFIVLVALARESGSLSLTVMLTYASGSMWPAQAAPLLLMVAALFILFLVENCRIPFDDPTTHLELTMIHEVMVLDHSGPAFGAILYAAALKLFVLGALVLHVALPFSDAAGITGWAGFVASLLALAILVGIVESAMARLRLLKIPQVLLMAAALAAFALLLTVR</sequence>
<accession>A0ABM9D7R6</accession>
<dbReference type="PANTHER" id="PTHR43359">
    <property type="entry name" value="FORMATE HYDROGENLYASE SUBUNIT 4"/>
    <property type="match status" value="1"/>
</dbReference>
<dbReference type="InterPro" id="IPR052561">
    <property type="entry name" value="ComplexI_Subunit1"/>
</dbReference>
<feature type="transmembrane region" description="Helical" evidence="5">
    <location>
        <begin position="250"/>
        <end position="270"/>
    </location>
</feature>
<evidence type="ECO:0000256" key="2">
    <source>
        <dbReference type="ARBA" id="ARBA00022692"/>
    </source>
</evidence>
<dbReference type="PANTHER" id="PTHR43359:SF1">
    <property type="entry name" value="FORMATE HYDROGENLYASE SUBUNIT 4-RELATED"/>
    <property type="match status" value="1"/>
</dbReference>
<feature type="transmembrane region" description="Helical" evidence="5">
    <location>
        <begin position="6"/>
        <end position="25"/>
    </location>
</feature>
<name>A0ABM9D7R6_9BACT</name>
<feature type="transmembrane region" description="Helical" evidence="5">
    <location>
        <begin position="167"/>
        <end position="187"/>
    </location>
</feature>
<keyword evidence="7" id="KW-1185">Reference proteome</keyword>
<dbReference type="RefSeq" id="WP_305731385.1">
    <property type="nucleotide sequence ID" value="NZ_OW150024.1"/>
</dbReference>
<feature type="transmembrane region" description="Helical" evidence="5">
    <location>
        <begin position="95"/>
        <end position="117"/>
    </location>
</feature>
<keyword evidence="4 5" id="KW-0472">Membrane</keyword>
<feature type="transmembrane region" description="Helical" evidence="5">
    <location>
        <begin position="60"/>
        <end position="83"/>
    </location>
</feature>
<keyword evidence="2 5" id="KW-0812">Transmembrane</keyword>
<dbReference type="EMBL" id="OW150024">
    <property type="protein sequence ID" value="CAH2030449.1"/>
    <property type="molecule type" value="Genomic_DNA"/>
</dbReference>